<dbReference type="STRING" id="568069.A0A1J1I7D5"/>
<dbReference type="InterPro" id="IPR051279">
    <property type="entry name" value="PP1-Reg/Actin-Interact_Protein"/>
</dbReference>
<reference evidence="4 5" key="1">
    <citation type="submission" date="2015-04" db="EMBL/GenBank/DDBJ databases">
        <authorList>
            <person name="Syromyatnikov M.Y."/>
            <person name="Popov V.N."/>
        </authorList>
    </citation>
    <scope>NUCLEOTIDE SEQUENCE [LARGE SCALE GENOMIC DNA]</scope>
</reference>
<keyword evidence="2" id="KW-0677">Repeat</keyword>
<feature type="compositionally biased region" description="Basic and acidic residues" evidence="3">
    <location>
        <begin position="1079"/>
        <end position="1092"/>
    </location>
</feature>
<feature type="compositionally biased region" description="Low complexity" evidence="3">
    <location>
        <begin position="711"/>
        <end position="763"/>
    </location>
</feature>
<proteinExistence type="predicted"/>
<feature type="region of interest" description="Disordered" evidence="3">
    <location>
        <begin position="1057"/>
        <end position="1120"/>
    </location>
</feature>
<gene>
    <name evidence="4" type="ORF">CLUMA_CG009650</name>
</gene>
<feature type="region of interest" description="Disordered" evidence="3">
    <location>
        <begin position="674"/>
        <end position="763"/>
    </location>
</feature>
<dbReference type="AlphaFoldDB" id="A0A1J1I7D5"/>
<name>A0A1J1I7D5_9DIPT</name>
<keyword evidence="1" id="KW-0433">Leucine-rich repeat</keyword>
<evidence type="ECO:0000313" key="4">
    <source>
        <dbReference type="EMBL" id="CRK96223.1"/>
    </source>
</evidence>
<evidence type="ECO:0000313" key="5">
    <source>
        <dbReference type="Proteomes" id="UP000183832"/>
    </source>
</evidence>
<dbReference type="SUPFAM" id="SSF52047">
    <property type="entry name" value="RNI-like"/>
    <property type="match status" value="1"/>
</dbReference>
<sequence>MEFEENAESKSIIHSVQSVPILSSAETTQTDNENIRKSSKTRRVSFASASNLEQYLEPINPFDSLVPISNSQELANLYRSSCEKHNTTPIPSIIEHLSSINLDSPTTVPRAEILNLKHETLTHESCEALEELFKRVKYKVIDFTSCSLDDVSASAIFDMIEYYEACNELNISENPGIKNRGWQSCINMIKRSQALHSLFTRGTALSDGNALALGNALLTSYIYTLKLERCGLTGRPILCLCGALQKNKILKELCLANNELNHNDAFHIGNVLKSNHHLQLLDISNNDIQDEGFRHIAEALSYQSVHINQSSSSVDSLLSNKFDFSDLTANLNNINNNRQRFCATPPPRIHVAADDSNTSSINNNNNSISQCDNSKQEEGRKNETTESVGSGKLEVVSEGVAMVGSKNETKSEESPMKEKFKYTTASLSPISHGYDDTTTNHQVFNARSPERSFSSESLCSETSIESNDSKSSIRLIETKFQNKNGTLERQNSNYVPVADILDKQLTGLQVLIFWNNNLTMKCAPSAADLIESTENLQIINFGHNSLSNEFIFDIKLSLKRNRSLISFGLQSTDLTSDGIKVLSEVIQFAGNATLQRIDLRNNEISIDGLKDISEALKSNKNIIRIDLDEKAKNVIFENNSEYQRWISTIKQQCAHNENPPEPQEAAKATTTIERMKRNNMTKRKISLTCSSVKTPQKQLLEPKKNSRLRTPSPLQSPISSPLQSPSRSRFQVSRVSESSSGVSSKLTSSTSPSPSSSSSSPTFFPSNSRFRVITVSEPYSKTKLDVVSQNKLMRSESKPEQSKEIDIPLKSSQSAPAKFIAPSNFYNNSSLLSSPSIDQLDYEVKNFIDIDSCSSFSSSIESIDRQTDLSSTESFDLVDKSPIVVEPLKITSWIKSENYPATLDKLLNLFQHPTSIFVKTSPESTLSSSPSTGLAAKSVKLSQAKDEKEKNIGMGQKENSFSGFFNSLVNMAHKKGGNDEKNETSTILQNISPENTVGKVSASSQMILESLPKSVKQELKENISPDNTVSFSGIEKQQHQRSPTTKVLFVVGEGEGSLDIPDPLELSTGDETSSDEVLEDIRPSLGDMKRETTTNIHHHTRDSADDQGLDVEPLGSNNQQ</sequence>
<keyword evidence="5" id="KW-1185">Reference proteome</keyword>
<dbReference type="EMBL" id="CVRI01000043">
    <property type="protein sequence ID" value="CRK96223.1"/>
    <property type="molecule type" value="Genomic_DNA"/>
</dbReference>
<dbReference type="OrthoDB" id="10034042at2759"/>
<dbReference type="Gene3D" id="3.80.10.10">
    <property type="entry name" value="Ribonuclease Inhibitor"/>
    <property type="match status" value="3"/>
</dbReference>
<dbReference type="InterPro" id="IPR032675">
    <property type="entry name" value="LRR_dom_sf"/>
</dbReference>
<dbReference type="SMART" id="SM00368">
    <property type="entry name" value="LRR_RI"/>
    <property type="match status" value="4"/>
</dbReference>
<feature type="compositionally biased region" description="Low complexity" evidence="3">
    <location>
        <begin position="356"/>
        <end position="369"/>
    </location>
</feature>
<evidence type="ECO:0000256" key="3">
    <source>
        <dbReference type="SAM" id="MobiDB-lite"/>
    </source>
</evidence>
<organism evidence="4 5">
    <name type="scientific">Clunio marinus</name>
    <dbReference type="NCBI Taxonomy" id="568069"/>
    <lineage>
        <taxon>Eukaryota</taxon>
        <taxon>Metazoa</taxon>
        <taxon>Ecdysozoa</taxon>
        <taxon>Arthropoda</taxon>
        <taxon>Hexapoda</taxon>
        <taxon>Insecta</taxon>
        <taxon>Pterygota</taxon>
        <taxon>Neoptera</taxon>
        <taxon>Endopterygota</taxon>
        <taxon>Diptera</taxon>
        <taxon>Nematocera</taxon>
        <taxon>Chironomoidea</taxon>
        <taxon>Chironomidae</taxon>
        <taxon>Clunio</taxon>
    </lineage>
</organism>
<dbReference type="PANTHER" id="PTHR24112:SF9">
    <property type="entry name" value="PROTEIN PHOSPHATASE 1 REGULATORY SUBUNIT 37"/>
    <property type="match status" value="1"/>
</dbReference>
<protein>
    <submittedName>
        <fullName evidence="4">CLUMA_CG009650, isoform A</fullName>
    </submittedName>
</protein>
<dbReference type="Proteomes" id="UP000183832">
    <property type="component" value="Unassembled WGS sequence"/>
</dbReference>
<evidence type="ECO:0000256" key="1">
    <source>
        <dbReference type="ARBA" id="ARBA00022614"/>
    </source>
</evidence>
<accession>A0A1J1I7D5</accession>
<feature type="compositionally biased region" description="Basic and acidic residues" evidence="3">
    <location>
        <begin position="374"/>
        <end position="384"/>
    </location>
</feature>
<evidence type="ECO:0000256" key="2">
    <source>
        <dbReference type="ARBA" id="ARBA00022737"/>
    </source>
</evidence>
<feature type="region of interest" description="Disordered" evidence="3">
    <location>
        <begin position="350"/>
        <end position="389"/>
    </location>
</feature>
<dbReference type="PANTHER" id="PTHR24112">
    <property type="entry name" value="LEUCINE-RICH REPEAT, ISOFORM F-RELATED"/>
    <property type="match status" value="1"/>
</dbReference>
<feature type="compositionally biased region" description="Polar residues" evidence="3">
    <location>
        <begin position="687"/>
        <end position="697"/>
    </location>
</feature>